<evidence type="ECO:0000313" key="7">
    <source>
        <dbReference type="Proteomes" id="UP000494165"/>
    </source>
</evidence>
<dbReference type="PANTHER" id="PTHR15371:SF0">
    <property type="entry name" value="SD19278P"/>
    <property type="match status" value="1"/>
</dbReference>
<evidence type="ECO:0000256" key="5">
    <source>
        <dbReference type="SAM" id="Phobius"/>
    </source>
</evidence>
<protein>
    <recommendedName>
        <fullName evidence="8">Mitochondrial import inner membrane translocase subunit TIM23</fullName>
    </recommendedName>
</protein>
<evidence type="ECO:0000256" key="3">
    <source>
        <dbReference type="ARBA" id="ARBA00022989"/>
    </source>
</evidence>
<keyword evidence="7" id="KW-1185">Reference proteome</keyword>
<organism evidence="6 7">
    <name type="scientific">Cloeon dipterum</name>
    <dbReference type="NCBI Taxonomy" id="197152"/>
    <lineage>
        <taxon>Eukaryota</taxon>
        <taxon>Metazoa</taxon>
        <taxon>Ecdysozoa</taxon>
        <taxon>Arthropoda</taxon>
        <taxon>Hexapoda</taxon>
        <taxon>Insecta</taxon>
        <taxon>Pterygota</taxon>
        <taxon>Palaeoptera</taxon>
        <taxon>Ephemeroptera</taxon>
        <taxon>Pisciforma</taxon>
        <taxon>Baetidae</taxon>
        <taxon>Cloeon</taxon>
    </lineage>
</organism>
<dbReference type="EMBL" id="CADEPI010000126">
    <property type="protein sequence ID" value="CAB3376308.1"/>
    <property type="molecule type" value="Genomic_DNA"/>
</dbReference>
<dbReference type="InterPro" id="IPR045238">
    <property type="entry name" value="Tim23-like"/>
</dbReference>
<dbReference type="PANTHER" id="PTHR15371">
    <property type="entry name" value="TIM23"/>
    <property type="match status" value="1"/>
</dbReference>
<evidence type="ECO:0000256" key="1">
    <source>
        <dbReference type="ARBA" id="ARBA00004141"/>
    </source>
</evidence>
<reference evidence="6 7" key="1">
    <citation type="submission" date="2020-04" db="EMBL/GenBank/DDBJ databases">
        <authorList>
            <person name="Alioto T."/>
            <person name="Alioto T."/>
            <person name="Gomez Garrido J."/>
        </authorList>
    </citation>
    <scope>NUCLEOTIDE SEQUENCE [LARGE SCALE GENOMIC DNA]</scope>
</reference>
<evidence type="ECO:0000256" key="2">
    <source>
        <dbReference type="ARBA" id="ARBA00022692"/>
    </source>
</evidence>
<sequence>MLIFEPEIAYLHWFSGAARQRGRFELAFSQIGGSCMIGAAIGGGTGLYKGLRASTLAGETGKLRRTQVLNHVMKQGAASANTLGVVAVMYSGFGVLLSWARGEDDEYNTLAAASATGLLFKSSAGLKRCMLGGGVGFGLAAVYCLWASRVRMDNVRTMHF</sequence>
<accession>A0A8S1D799</accession>
<evidence type="ECO:0000313" key="6">
    <source>
        <dbReference type="EMBL" id="CAB3376308.1"/>
    </source>
</evidence>
<gene>
    <name evidence="6" type="ORF">CLODIP_2_CD04890</name>
</gene>
<dbReference type="Pfam" id="PF02466">
    <property type="entry name" value="Tim17"/>
    <property type="match status" value="1"/>
</dbReference>
<name>A0A8S1D799_9INSE</name>
<feature type="transmembrane region" description="Helical" evidence="5">
    <location>
        <begin position="130"/>
        <end position="148"/>
    </location>
</feature>
<keyword evidence="4 5" id="KW-0472">Membrane</keyword>
<comment type="caution">
    <text evidence="6">The sequence shown here is derived from an EMBL/GenBank/DDBJ whole genome shotgun (WGS) entry which is preliminary data.</text>
</comment>
<evidence type="ECO:0008006" key="8">
    <source>
        <dbReference type="Google" id="ProtNLM"/>
    </source>
</evidence>
<proteinExistence type="predicted"/>
<evidence type="ECO:0000256" key="4">
    <source>
        <dbReference type="ARBA" id="ARBA00023136"/>
    </source>
</evidence>
<keyword evidence="3 5" id="KW-1133">Transmembrane helix</keyword>
<dbReference type="GO" id="GO:0005744">
    <property type="term" value="C:TIM23 mitochondrial import inner membrane translocase complex"/>
    <property type="evidence" value="ECO:0007669"/>
    <property type="project" value="TreeGrafter"/>
</dbReference>
<dbReference type="OrthoDB" id="159299at2759"/>
<dbReference type="GO" id="GO:0030150">
    <property type="term" value="P:protein import into mitochondrial matrix"/>
    <property type="evidence" value="ECO:0007669"/>
    <property type="project" value="TreeGrafter"/>
</dbReference>
<comment type="subcellular location">
    <subcellularLocation>
        <location evidence="1">Membrane</location>
        <topology evidence="1">Multi-pass membrane protein</topology>
    </subcellularLocation>
</comment>
<keyword evidence="2 5" id="KW-0812">Transmembrane</keyword>
<feature type="transmembrane region" description="Helical" evidence="5">
    <location>
        <begin position="80"/>
        <end position="100"/>
    </location>
</feature>
<dbReference type="Proteomes" id="UP000494165">
    <property type="component" value="Unassembled WGS sequence"/>
</dbReference>
<dbReference type="GO" id="GO:0008320">
    <property type="term" value="F:protein transmembrane transporter activity"/>
    <property type="evidence" value="ECO:0007669"/>
    <property type="project" value="TreeGrafter"/>
</dbReference>
<dbReference type="AlphaFoldDB" id="A0A8S1D799"/>